<evidence type="ECO:0000313" key="3">
    <source>
        <dbReference type="Proteomes" id="UP001054945"/>
    </source>
</evidence>
<evidence type="ECO:0000313" key="2">
    <source>
        <dbReference type="EMBL" id="GIX71029.1"/>
    </source>
</evidence>
<gene>
    <name evidence="2" type="ORF">CEXT_406201</name>
</gene>
<dbReference type="AlphaFoldDB" id="A0AAV4MGB3"/>
<evidence type="ECO:0000256" key="1">
    <source>
        <dbReference type="SAM" id="MobiDB-lite"/>
    </source>
</evidence>
<name>A0AAV4MGB3_CAEEX</name>
<accession>A0AAV4MGB3</accession>
<protein>
    <submittedName>
        <fullName evidence="2">Uncharacterized protein</fullName>
    </submittedName>
</protein>
<keyword evidence="3" id="KW-1185">Reference proteome</keyword>
<reference evidence="2 3" key="1">
    <citation type="submission" date="2021-06" db="EMBL/GenBank/DDBJ databases">
        <title>Caerostris extrusa draft genome.</title>
        <authorList>
            <person name="Kono N."/>
            <person name="Arakawa K."/>
        </authorList>
    </citation>
    <scope>NUCLEOTIDE SEQUENCE [LARGE SCALE GENOMIC DNA]</scope>
</reference>
<dbReference type="Proteomes" id="UP001054945">
    <property type="component" value="Unassembled WGS sequence"/>
</dbReference>
<organism evidence="2 3">
    <name type="scientific">Caerostris extrusa</name>
    <name type="common">Bark spider</name>
    <name type="synonym">Caerostris bankana</name>
    <dbReference type="NCBI Taxonomy" id="172846"/>
    <lineage>
        <taxon>Eukaryota</taxon>
        <taxon>Metazoa</taxon>
        <taxon>Ecdysozoa</taxon>
        <taxon>Arthropoda</taxon>
        <taxon>Chelicerata</taxon>
        <taxon>Arachnida</taxon>
        <taxon>Araneae</taxon>
        <taxon>Araneomorphae</taxon>
        <taxon>Entelegynae</taxon>
        <taxon>Araneoidea</taxon>
        <taxon>Araneidae</taxon>
        <taxon>Caerostris</taxon>
    </lineage>
</organism>
<sequence length="88" mass="9860">MAAVSPNYQLGAPNEGGSVDDGLQMRGRIAKINYSTLFDIPRNGDRRAVNGAGQLLERLSERMPSVISWWFLQECLKRYRCPLRGTSC</sequence>
<feature type="region of interest" description="Disordered" evidence="1">
    <location>
        <begin position="1"/>
        <end position="22"/>
    </location>
</feature>
<proteinExistence type="predicted"/>
<comment type="caution">
    <text evidence="2">The sequence shown here is derived from an EMBL/GenBank/DDBJ whole genome shotgun (WGS) entry which is preliminary data.</text>
</comment>
<dbReference type="EMBL" id="BPLR01002182">
    <property type="protein sequence ID" value="GIX71029.1"/>
    <property type="molecule type" value="Genomic_DNA"/>
</dbReference>